<feature type="transmembrane region" description="Helical" evidence="1">
    <location>
        <begin position="6"/>
        <end position="29"/>
    </location>
</feature>
<evidence type="ECO:0000313" key="2">
    <source>
        <dbReference type="EMBL" id="PMD63922.1"/>
    </source>
</evidence>
<reference evidence="2 3" key="1">
    <citation type="submission" date="2016-04" db="EMBL/GenBank/DDBJ databases">
        <title>A degradative enzymes factory behind the ericoid mycorrhizal symbiosis.</title>
        <authorList>
            <consortium name="DOE Joint Genome Institute"/>
            <person name="Martino E."/>
            <person name="Morin E."/>
            <person name="Grelet G."/>
            <person name="Kuo A."/>
            <person name="Kohler A."/>
            <person name="Daghino S."/>
            <person name="Barry K."/>
            <person name="Choi C."/>
            <person name="Cichocki N."/>
            <person name="Clum A."/>
            <person name="Copeland A."/>
            <person name="Hainaut M."/>
            <person name="Haridas S."/>
            <person name="Labutti K."/>
            <person name="Lindquist E."/>
            <person name="Lipzen A."/>
            <person name="Khouja H.-R."/>
            <person name="Murat C."/>
            <person name="Ohm R."/>
            <person name="Olson A."/>
            <person name="Spatafora J."/>
            <person name="Veneault-Fourrey C."/>
            <person name="Henrissat B."/>
            <person name="Grigoriev I."/>
            <person name="Martin F."/>
            <person name="Perotto S."/>
        </authorList>
    </citation>
    <scope>NUCLEOTIDE SEQUENCE [LARGE SCALE GENOMIC DNA]</scope>
    <source>
        <strain evidence="2 3">E</strain>
    </source>
</reference>
<dbReference type="Proteomes" id="UP000235371">
    <property type="component" value="Unassembled WGS sequence"/>
</dbReference>
<name>A0A2J6TLR4_9HELO</name>
<dbReference type="PANTHER" id="PTHR35395:SF1">
    <property type="entry name" value="DUF6536 DOMAIN-CONTAINING PROTEIN"/>
    <property type="match status" value="1"/>
</dbReference>
<dbReference type="OrthoDB" id="5429634at2759"/>
<keyword evidence="1" id="KW-0472">Membrane</keyword>
<dbReference type="GeneID" id="36592677"/>
<evidence type="ECO:0000313" key="3">
    <source>
        <dbReference type="Proteomes" id="UP000235371"/>
    </source>
</evidence>
<keyword evidence="1" id="KW-0812">Transmembrane</keyword>
<accession>A0A2J6TLR4</accession>
<feature type="transmembrane region" description="Helical" evidence="1">
    <location>
        <begin position="105"/>
        <end position="127"/>
    </location>
</feature>
<feature type="transmembrane region" description="Helical" evidence="1">
    <location>
        <begin position="61"/>
        <end position="85"/>
    </location>
</feature>
<dbReference type="RefSeq" id="XP_024740826.1">
    <property type="nucleotide sequence ID" value="XM_024884600.1"/>
</dbReference>
<dbReference type="EMBL" id="KZ613777">
    <property type="protein sequence ID" value="PMD63922.1"/>
    <property type="molecule type" value="Genomic_DNA"/>
</dbReference>
<dbReference type="AlphaFoldDB" id="A0A2J6TLR4"/>
<sequence>MVAVANLPQVIVSCLYFAYNTVYISMLSADEFSRFSSHRKALRTTNPKDEQRSTYWLSLPWTYALPLAVCSSVLHWLISQSLFIARTEILETYGQPEEISYMEVGYSPLAILVALLFGSGMVLGLILNGLRKLRQCVLVGNNSLAIAAACQKPEKDVDAQLKRVQWGAVRHQEDQRPGHCCFTSEDVETPRFGNSYL</sequence>
<protein>
    <submittedName>
        <fullName evidence="2">Uncharacterized protein</fullName>
    </submittedName>
</protein>
<dbReference type="InParanoid" id="A0A2J6TLR4"/>
<keyword evidence="1" id="KW-1133">Transmembrane helix</keyword>
<dbReference type="STRING" id="1095630.A0A2J6TLR4"/>
<keyword evidence="3" id="KW-1185">Reference proteome</keyword>
<proteinExistence type="predicted"/>
<gene>
    <name evidence="2" type="ORF">K444DRAFT_641229</name>
</gene>
<dbReference type="PANTHER" id="PTHR35395">
    <property type="entry name" value="DUF6536 DOMAIN-CONTAINING PROTEIN"/>
    <property type="match status" value="1"/>
</dbReference>
<evidence type="ECO:0000256" key="1">
    <source>
        <dbReference type="SAM" id="Phobius"/>
    </source>
</evidence>
<organism evidence="2 3">
    <name type="scientific">Hyaloscypha bicolor E</name>
    <dbReference type="NCBI Taxonomy" id="1095630"/>
    <lineage>
        <taxon>Eukaryota</taxon>
        <taxon>Fungi</taxon>
        <taxon>Dikarya</taxon>
        <taxon>Ascomycota</taxon>
        <taxon>Pezizomycotina</taxon>
        <taxon>Leotiomycetes</taxon>
        <taxon>Helotiales</taxon>
        <taxon>Hyaloscyphaceae</taxon>
        <taxon>Hyaloscypha</taxon>
        <taxon>Hyaloscypha bicolor</taxon>
    </lineage>
</organism>